<dbReference type="Pfam" id="PF09905">
    <property type="entry name" value="VF530"/>
    <property type="match status" value="1"/>
</dbReference>
<accession>A0A437QT88</accession>
<keyword evidence="3" id="KW-1185">Reference proteome</keyword>
<dbReference type="Gene3D" id="1.10.720.30">
    <property type="entry name" value="SAP domain"/>
    <property type="match status" value="1"/>
</dbReference>
<dbReference type="EMBL" id="SACS01000008">
    <property type="protein sequence ID" value="RVU37679.1"/>
    <property type="molecule type" value="Genomic_DNA"/>
</dbReference>
<reference evidence="2 3" key="1">
    <citation type="submission" date="2019-01" db="EMBL/GenBank/DDBJ databases">
        <authorList>
            <person name="Chen W.-M."/>
        </authorList>
    </citation>
    <scope>NUCLEOTIDE SEQUENCE [LARGE SCALE GENOMIC DNA]</scope>
    <source>
        <strain evidence="2 3">KYPC3</strain>
    </source>
</reference>
<evidence type="ECO:0000313" key="3">
    <source>
        <dbReference type="Proteomes" id="UP000283077"/>
    </source>
</evidence>
<dbReference type="GO" id="GO:0003677">
    <property type="term" value="F:DNA binding"/>
    <property type="evidence" value="ECO:0007669"/>
    <property type="project" value="InterPro"/>
</dbReference>
<gene>
    <name evidence="2" type="ORF">EOE67_09390</name>
</gene>
<proteinExistence type="predicted"/>
<name>A0A437QT88_9GAMM</name>
<feature type="compositionally biased region" description="Polar residues" evidence="1">
    <location>
        <begin position="1"/>
        <end position="15"/>
    </location>
</feature>
<evidence type="ECO:0000256" key="1">
    <source>
        <dbReference type="SAM" id="MobiDB-lite"/>
    </source>
</evidence>
<protein>
    <submittedName>
        <fullName evidence="2">DUF2132 domain-containing protein</fullName>
    </submittedName>
</protein>
<dbReference type="AlphaFoldDB" id="A0A437QT88"/>
<feature type="region of interest" description="Disordered" evidence="1">
    <location>
        <begin position="1"/>
        <end position="21"/>
    </location>
</feature>
<sequence>MNNTEQPQEQAQPLTAEQPKNPLQGFTLEKILNSLLSHYGGYPALAAQIKIKCFTENPSVKSSLKFLRKTPWARTEVEQLFIRLRLYR</sequence>
<evidence type="ECO:0000313" key="2">
    <source>
        <dbReference type="EMBL" id="RVU37679.1"/>
    </source>
</evidence>
<dbReference type="RefSeq" id="WP_127698833.1">
    <property type="nucleotide sequence ID" value="NZ_SACS01000008.1"/>
</dbReference>
<dbReference type="OrthoDB" id="9806870at2"/>
<dbReference type="Proteomes" id="UP000283077">
    <property type="component" value="Unassembled WGS sequence"/>
</dbReference>
<dbReference type="InterPro" id="IPR018668">
    <property type="entry name" value="DNA-binding_VF530-like"/>
</dbReference>
<organism evidence="2 3">
    <name type="scientific">Rheinheimera riviphila</name>
    <dbReference type="NCBI Taxonomy" id="1834037"/>
    <lineage>
        <taxon>Bacteria</taxon>
        <taxon>Pseudomonadati</taxon>
        <taxon>Pseudomonadota</taxon>
        <taxon>Gammaproteobacteria</taxon>
        <taxon>Chromatiales</taxon>
        <taxon>Chromatiaceae</taxon>
        <taxon>Rheinheimera</taxon>
    </lineage>
</organism>
<comment type="caution">
    <text evidence="2">The sequence shown here is derived from an EMBL/GenBank/DDBJ whole genome shotgun (WGS) entry which is preliminary data.</text>
</comment>
<dbReference type="InterPro" id="IPR036361">
    <property type="entry name" value="SAP_dom_sf"/>
</dbReference>